<evidence type="ECO:0000259" key="3">
    <source>
        <dbReference type="Pfam" id="PF09353"/>
    </source>
</evidence>
<dbReference type="EMBL" id="AZIL01000517">
    <property type="protein sequence ID" value="EWM27148.1"/>
    <property type="molecule type" value="Genomic_DNA"/>
</dbReference>
<evidence type="ECO:0000256" key="2">
    <source>
        <dbReference type="SAM" id="SignalP"/>
    </source>
</evidence>
<feature type="signal peptide" evidence="2">
    <location>
        <begin position="1"/>
        <end position="23"/>
    </location>
</feature>
<dbReference type="Proteomes" id="UP000019335">
    <property type="component" value="Chromosome 7"/>
</dbReference>
<evidence type="ECO:0000313" key="5">
    <source>
        <dbReference type="Proteomes" id="UP000019335"/>
    </source>
</evidence>
<dbReference type="PANTHER" id="PTHR35509">
    <property type="entry name" value="DOMAIN PROTEIN, PUTATIVE (DUF1995)-RELATED"/>
    <property type="match status" value="1"/>
</dbReference>
<name>W7TUG0_9STRA</name>
<keyword evidence="2" id="KW-0732">Signal</keyword>
<feature type="chain" id="PRO_5004901275" description="DUF1995 domain-containing protein" evidence="2">
    <location>
        <begin position="24"/>
        <end position="337"/>
    </location>
</feature>
<comment type="caution">
    <text evidence="4">The sequence shown here is derived from an EMBL/GenBank/DDBJ whole genome shotgun (WGS) entry which is preliminary data.</text>
</comment>
<proteinExistence type="predicted"/>
<feature type="domain" description="DUF1995" evidence="3">
    <location>
        <begin position="63"/>
        <end position="309"/>
    </location>
</feature>
<feature type="region of interest" description="Disordered" evidence="1">
    <location>
        <begin position="92"/>
        <end position="112"/>
    </location>
</feature>
<dbReference type="PANTHER" id="PTHR35509:SF1">
    <property type="entry name" value="DOMAIN PROTEIN, PUTATIVE (DUF1995)-RELATED"/>
    <property type="match status" value="1"/>
</dbReference>
<dbReference type="InterPro" id="IPR018962">
    <property type="entry name" value="DUF1995"/>
</dbReference>
<gene>
    <name evidence="4" type="ORF">Naga_100010g26</name>
</gene>
<dbReference type="Pfam" id="PF09353">
    <property type="entry name" value="DUF1995"/>
    <property type="match status" value="1"/>
</dbReference>
<dbReference type="InterPro" id="IPR053021">
    <property type="entry name" value="Chloroplast_ADK"/>
</dbReference>
<protein>
    <recommendedName>
        <fullName evidence="3">DUF1995 domain-containing protein</fullName>
    </recommendedName>
</protein>
<dbReference type="OrthoDB" id="427467at2759"/>
<dbReference type="AlphaFoldDB" id="W7TUG0"/>
<evidence type="ECO:0000256" key="1">
    <source>
        <dbReference type="SAM" id="MobiDB-lite"/>
    </source>
</evidence>
<reference evidence="4 5" key="1">
    <citation type="journal article" date="2014" name="Mol. Plant">
        <title>Chromosome Scale Genome Assembly and Transcriptome Profiling of Nannochloropsis gaditana in Nitrogen Depletion.</title>
        <authorList>
            <person name="Corteggiani Carpinelli E."/>
            <person name="Telatin A."/>
            <person name="Vitulo N."/>
            <person name="Forcato C."/>
            <person name="D'Angelo M."/>
            <person name="Schiavon R."/>
            <person name="Vezzi A."/>
            <person name="Giacometti G.M."/>
            <person name="Morosinotto T."/>
            <person name="Valle G."/>
        </authorList>
    </citation>
    <scope>NUCLEOTIDE SEQUENCE [LARGE SCALE GENOMIC DNA]</scope>
    <source>
        <strain evidence="4 5">B-31</strain>
    </source>
</reference>
<evidence type="ECO:0000313" key="4">
    <source>
        <dbReference type="EMBL" id="EWM27148.1"/>
    </source>
</evidence>
<accession>W7TUG0</accession>
<sequence>MTRVSLRQSALVVSLYLLLGTYAFTVPPLNQVSQSSRSHRRRICPSYMIANFLGGGGEPQGIPRSIKDGINGLRFAMQRALRDRKSRAEINLPRGTPLGVEGPGAGSADDDKYEKSDRELARLTVELFKPIIDNTVVIFSQGRQARRAASIWGTALVKTMALDEMTSSAIKRKNKKAKKGGGFGASEGGGEMTTLPPGTEVCIVVAPGPKELSAVRRLSESLGFDTLLIILNTPLEEASPHLPKDEAVALLSEFEPVFFLNVLNDAAVKTLDNVLLYRSYPGEWSIAQKGALGPPKILASKPERFTKEEKLIALREGAENNAKPLLEKLTSSLWGSG</sequence>
<organism evidence="4 5">
    <name type="scientific">Nannochloropsis gaditana</name>
    <dbReference type="NCBI Taxonomy" id="72520"/>
    <lineage>
        <taxon>Eukaryota</taxon>
        <taxon>Sar</taxon>
        <taxon>Stramenopiles</taxon>
        <taxon>Ochrophyta</taxon>
        <taxon>Eustigmatophyceae</taxon>
        <taxon>Eustigmatales</taxon>
        <taxon>Monodopsidaceae</taxon>
        <taxon>Nannochloropsis</taxon>
    </lineage>
</organism>
<keyword evidence="5" id="KW-1185">Reference proteome</keyword>